<accession>A0A1D2VRD8</accession>
<dbReference type="OrthoDB" id="546632at2759"/>
<name>A0A1D2VRD8_9ASCO</name>
<keyword evidence="5" id="KW-1185">Reference proteome</keyword>
<evidence type="ECO:0000256" key="1">
    <source>
        <dbReference type="ARBA" id="ARBA00022723"/>
    </source>
</evidence>
<dbReference type="Pfam" id="PF00233">
    <property type="entry name" value="PDEase_I"/>
    <property type="match status" value="1"/>
</dbReference>
<dbReference type="InterPro" id="IPR002073">
    <property type="entry name" value="PDEase_catalytic_dom"/>
</dbReference>
<evidence type="ECO:0000259" key="3">
    <source>
        <dbReference type="PROSITE" id="PS51845"/>
    </source>
</evidence>
<protein>
    <submittedName>
        <fullName evidence="4">HD-domain/PDEase-like protein</fullName>
    </submittedName>
</protein>
<proteinExistence type="predicted"/>
<dbReference type="AlphaFoldDB" id="A0A1D2VRD8"/>
<dbReference type="SUPFAM" id="SSF109604">
    <property type="entry name" value="HD-domain/PDEase-like"/>
    <property type="match status" value="1"/>
</dbReference>
<dbReference type="GO" id="GO:0046872">
    <property type="term" value="F:metal ion binding"/>
    <property type="evidence" value="ECO:0007669"/>
    <property type="project" value="UniProtKB-KW"/>
</dbReference>
<dbReference type="GO" id="GO:0004114">
    <property type="term" value="F:3',5'-cyclic-nucleotide phosphodiesterase activity"/>
    <property type="evidence" value="ECO:0007669"/>
    <property type="project" value="InterPro"/>
</dbReference>
<sequence length="481" mass="55203">MTNNLSLICQTNSFNFVSLNSSILKKRFQNYLDLIVHNIDFEESLNISSSRKFFIKEFCVDSWYFPSHDLSYEELIYVAFIIIQKSCNDVKTEYNSNSCSNLSSNSLNDLVPSNNKIICFLLAVKNSYHAGNKFHNFRHAIDVLQATYFFLIKLNLLSTDSLIYAKSQSQNRIIKNKKLNILNSLKSKSITQIVNEEVQNTLDKSVMKPIEVLGLLLAALGHDTGHPGLTNLFLCKHESPLSTIFNETSVLENYHYIMFEKLITNFWTEKHFIDLPKTVSCCISLKNLITESILATDMAKHSEYITKIKHFKELANEYNNNANKNDINKDEIKNKIKNQIKEKLTSKLLCSLIIKCADISNVTRPLRVSTQWGIALGKEFGEIATLESLLTINKRLLDLTLRLVSCLKNNPELYKGQIFFINTFALELFKSILEIFPNLRFAVGIIEKNVAFWEKIKYDIEINDGKELNGLDEILPLEAIY</sequence>
<dbReference type="InterPro" id="IPR036971">
    <property type="entry name" value="PDEase_catalytic_dom_sf"/>
</dbReference>
<evidence type="ECO:0000313" key="4">
    <source>
        <dbReference type="EMBL" id="ODV64171.1"/>
    </source>
</evidence>
<dbReference type="GeneID" id="30963726"/>
<dbReference type="FunCoup" id="A0A1D2VRD8">
    <property type="interactions" value="116"/>
</dbReference>
<dbReference type="EMBL" id="KV454475">
    <property type="protein sequence ID" value="ODV64171.1"/>
    <property type="molecule type" value="Genomic_DNA"/>
</dbReference>
<organism evidence="4 5">
    <name type="scientific">Ascoidea rubescens DSM 1968</name>
    <dbReference type="NCBI Taxonomy" id="1344418"/>
    <lineage>
        <taxon>Eukaryota</taxon>
        <taxon>Fungi</taxon>
        <taxon>Dikarya</taxon>
        <taxon>Ascomycota</taxon>
        <taxon>Saccharomycotina</taxon>
        <taxon>Saccharomycetes</taxon>
        <taxon>Ascoideaceae</taxon>
        <taxon>Ascoidea</taxon>
    </lineage>
</organism>
<keyword evidence="2" id="KW-0378">Hydrolase</keyword>
<gene>
    <name evidence="4" type="ORF">ASCRUDRAFT_29056</name>
</gene>
<dbReference type="InterPro" id="IPR003607">
    <property type="entry name" value="HD/PDEase_dom"/>
</dbReference>
<dbReference type="PANTHER" id="PTHR11347">
    <property type="entry name" value="CYCLIC NUCLEOTIDE PHOSPHODIESTERASE"/>
    <property type="match status" value="1"/>
</dbReference>
<dbReference type="InParanoid" id="A0A1D2VRD8"/>
<evidence type="ECO:0000256" key="2">
    <source>
        <dbReference type="ARBA" id="ARBA00022801"/>
    </source>
</evidence>
<dbReference type="GO" id="GO:0007165">
    <property type="term" value="P:signal transduction"/>
    <property type="evidence" value="ECO:0007669"/>
    <property type="project" value="InterPro"/>
</dbReference>
<feature type="domain" description="PDEase" evidence="3">
    <location>
        <begin position="24"/>
        <end position="460"/>
    </location>
</feature>
<dbReference type="STRING" id="1344418.A0A1D2VRD8"/>
<dbReference type="Proteomes" id="UP000095038">
    <property type="component" value="Unassembled WGS sequence"/>
</dbReference>
<reference evidence="5" key="1">
    <citation type="submission" date="2016-05" db="EMBL/GenBank/DDBJ databases">
        <title>Comparative genomics of biotechnologically important yeasts.</title>
        <authorList>
            <consortium name="DOE Joint Genome Institute"/>
            <person name="Riley R."/>
            <person name="Haridas S."/>
            <person name="Wolfe K.H."/>
            <person name="Lopes M.R."/>
            <person name="Hittinger C.T."/>
            <person name="Goker M."/>
            <person name="Salamov A."/>
            <person name="Wisecaver J."/>
            <person name="Long T.M."/>
            <person name="Aerts A.L."/>
            <person name="Barry K."/>
            <person name="Choi C."/>
            <person name="Clum A."/>
            <person name="Coughlan A.Y."/>
            <person name="Deshpande S."/>
            <person name="Douglass A.P."/>
            <person name="Hanson S.J."/>
            <person name="Klenk H.-P."/>
            <person name="Labutti K."/>
            <person name="Lapidus A."/>
            <person name="Lindquist E."/>
            <person name="Lipzen A."/>
            <person name="Meier-Kolthoff J.P."/>
            <person name="Ohm R.A."/>
            <person name="Otillar R.P."/>
            <person name="Pangilinan J."/>
            <person name="Peng Y."/>
            <person name="Rokas A."/>
            <person name="Rosa C.A."/>
            <person name="Scheuner C."/>
            <person name="Sibirny A.A."/>
            <person name="Slot J.C."/>
            <person name="Stielow J.B."/>
            <person name="Sun H."/>
            <person name="Kurtzman C.P."/>
            <person name="Blackwell M."/>
            <person name="Grigoriev I.V."/>
            <person name="Jeffries T.W."/>
        </authorList>
    </citation>
    <scope>NUCLEOTIDE SEQUENCE [LARGE SCALE GENOMIC DNA]</scope>
    <source>
        <strain evidence="5">DSM 1968</strain>
    </source>
</reference>
<keyword evidence="1" id="KW-0479">Metal-binding</keyword>
<dbReference type="Gene3D" id="1.10.1300.10">
    <property type="entry name" value="3'5'-cyclic nucleotide phosphodiesterase, catalytic domain"/>
    <property type="match status" value="1"/>
</dbReference>
<dbReference type="RefSeq" id="XP_020050478.1">
    <property type="nucleotide sequence ID" value="XM_020190090.1"/>
</dbReference>
<dbReference type="SMART" id="SM00471">
    <property type="entry name" value="HDc"/>
    <property type="match status" value="1"/>
</dbReference>
<evidence type="ECO:0000313" key="5">
    <source>
        <dbReference type="Proteomes" id="UP000095038"/>
    </source>
</evidence>
<dbReference type="PROSITE" id="PS51845">
    <property type="entry name" value="PDEASE_I_2"/>
    <property type="match status" value="1"/>
</dbReference>